<keyword evidence="2" id="KW-0444">Lipid biosynthesis</keyword>
<sequence length="253" mass="29256">MRHLWKPFQILYALYAMLLFVALMIPVFLWALLVMPLGRLRGGNLIYRACVLWADIWFPLIFVRHRNVDAADYDHRAAFIYVSTHTSYFDVPVIVKTFRHPVRTLGKAEMAKVPVFGYIYRNAIVTVDRSSPENRARSVRLLKAYIQQGISVLVFPEGTFNETGRPLKDFYEGAFRVAIETGTAIQPVLMLDTWSRMHPRHVFSLRPGRSRTVFLEPVPVDGYRPEEAGRLKEDVYRKMEAALLEWNAPWIGA</sequence>
<evidence type="ECO:0000256" key="1">
    <source>
        <dbReference type="ARBA" id="ARBA00005189"/>
    </source>
</evidence>
<accession>A0A4R4E224</accession>
<protein>
    <submittedName>
        <fullName evidence="8">1-acyl-sn-glycerol-3-phosphate acyltransferase</fullName>
    </submittedName>
</protein>
<dbReference type="Pfam" id="PF01553">
    <property type="entry name" value="Acyltransferase"/>
    <property type="match status" value="1"/>
</dbReference>
<reference evidence="8 9" key="1">
    <citation type="submission" date="2019-03" db="EMBL/GenBank/DDBJ databases">
        <authorList>
            <person name="Kim M.K.M."/>
        </authorList>
    </citation>
    <scope>NUCLEOTIDE SEQUENCE [LARGE SCALE GENOMIC DNA]</scope>
    <source>
        <strain evidence="8 9">17J68-15</strain>
    </source>
</reference>
<feature type="transmembrane region" description="Helical" evidence="6">
    <location>
        <begin position="12"/>
        <end position="33"/>
    </location>
</feature>
<evidence type="ECO:0000313" key="9">
    <source>
        <dbReference type="Proteomes" id="UP000295164"/>
    </source>
</evidence>
<name>A0A4R4E224_9BACT</name>
<dbReference type="Proteomes" id="UP000295164">
    <property type="component" value="Unassembled WGS sequence"/>
</dbReference>
<evidence type="ECO:0000313" key="8">
    <source>
        <dbReference type="EMBL" id="TCZ69104.1"/>
    </source>
</evidence>
<dbReference type="GO" id="GO:0003841">
    <property type="term" value="F:1-acylglycerol-3-phosphate O-acyltransferase activity"/>
    <property type="evidence" value="ECO:0007669"/>
    <property type="project" value="TreeGrafter"/>
</dbReference>
<keyword evidence="3 8" id="KW-0808">Transferase</keyword>
<comment type="pathway">
    <text evidence="1">Lipid metabolism.</text>
</comment>
<dbReference type="AlphaFoldDB" id="A0A4R4E224"/>
<comment type="caution">
    <text evidence="8">The sequence shown here is derived from an EMBL/GenBank/DDBJ whole genome shotgun (WGS) entry which is preliminary data.</text>
</comment>
<dbReference type="EMBL" id="SKFH01000023">
    <property type="protein sequence ID" value="TCZ69104.1"/>
    <property type="molecule type" value="Genomic_DNA"/>
</dbReference>
<feature type="domain" description="Phospholipid/glycerol acyltransferase" evidence="7">
    <location>
        <begin position="79"/>
        <end position="193"/>
    </location>
</feature>
<dbReference type="PANTHER" id="PTHR10434">
    <property type="entry name" value="1-ACYL-SN-GLYCEROL-3-PHOSPHATE ACYLTRANSFERASE"/>
    <property type="match status" value="1"/>
</dbReference>
<dbReference type="SMART" id="SM00563">
    <property type="entry name" value="PlsC"/>
    <property type="match status" value="1"/>
</dbReference>
<dbReference type="OrthoDB" id="9803035at2"/>
<dbReference type="InterPro" id="IPR002123">
    <property type="entry name" value="Plipid/glycerol_acylTrfase"/>
</dbReference>
<dbReference type="GO" id="GO:0006654">
    <property type="term" value="P:phosphatidic acid biosynthetic process"/>
    <property type="evidence" value="ECO:0007669"/>
    <property type="project" value="TreeGrafter"/>
</dbReference>
<evidence type="ECO:0000256" key="5">
    <source>
        <dbReference type="ARBA" id="ARBA00023315"/>
    </source>
</evidence>
<evidence type="ECO:0000256" key="3">
    <source>
        <dbReference type="ARBA" id="ARBA00022679"/>
    </source>
</evidence>
<dbReference type="CDD" id="cd07989">
    <property type="entry name" value="LPLAT_AGPAT-like"/>
    <property type="match status" value="1"/>
</dbReference>
<evidence type="ECO:0000259" key="7">
    <source>
        <dbReference type="SMART" id="SM00563"/>
    </source>
</evidence>
<organism evidence="8 9">
    <name type="scientific">Flaviaesturariibacter aridisoli</name>
    <dbReference type="NCBI Taxonomy" id="2545761"/>
    <lineage>
        <taxon>Bacteria</taxon>
        <taxon>Pseudomonadati</taxon>
        <taxon>Bacteroidota</taxon>
        <taxon>Chitinophagia</taxon>
        <taxon>Chitinophagales</taxon>
        <taxon>Chitinophagaceae</taxon>
        <taxon>Flaviaestuariibacter</taxon>
    </lineage>
</organism>
<evidence type="ECO:0000256" key="2">
    <source>
        <dbReference type="ARBA" id="ARBA00022516"/>
    </source>
</evidence>
<gene>
    <name evidence="8" type="ORF">E0486_13090</name>
</gene>
<proteinExistence type="predicted"/>
<dbReference type="SUPFAM" id="SSF69593">
    <property type="entry name" value="Glycerol-3-phosphate (1)-acyltransferase"/>
    <property type="match status" value="1"/>
</dbReference>
<evidence type="ECO:0000256" key="4">
    <source>
        <dbReference type="ARBA" id="ARBA00023098"/>
    </source>
</evidence>
<keyword evidence="9" id="KW-1185">Reference proteome</keyword>
<keyword evidence="5 8" id="KW-0012">Acyltransferase</keyword>
<dbReference type="RefSeq" id="WP_131852624.1">
    <property type="nucleotide sequence ID" value="NZ_SKFH01000023.1"/>
</dbReference>
<keyword evidence="6" id="KW-0812">Transmembrane</keyword>
<evidence type="ECO:0000256" key="6">
    <source>
        <dbReference type="SAM" id="Phobius"/>
    </source>
</evidence>
<keyword evidence="4" id="KW-0443">Lipid metabolism</keyword>
<keyword evidence="6" id="KW-0472">Membrane</keyword>
<keyword evidence="6" id="KW-1133">Transmembrane helix</keyword>
<dbReference type="PANTHER" id="PTHR10434:SF64">
    <property type="entry name" value="1-ACYL-SN-GLYCEROL-3-PHOSPHATE ACYLTRANSFERASE-RELATED"/>
    <property type="match status" value="1"/>
</dbReference>